<dbReference type="Pfam" id="PF13356">
    <property type="entry name" value="Arm-DNA-bind_3"/>
    <property type="match status" value="1"/>
</dbReference>
<keyword evidence="9" id="KW-1185">Reference proteome</keyword>
<evidence type="ECO:0000313" key="7">
    <source>
        <dbReference type="EMBL" id="QIW11398.1"/>
    </source>
</evidence>
<feature type="domain" description="Tyr recombinase" evidence="5">
    <location>
        <begin position="201"/>
        <end position="393"/>
    </location>
</feature>
<dbReference type="AlphaFoldDB" id="A0A2Z4XWV4"/>
<gene>
    <name evidence="6" type="ORF">CDH04_01480</name>
    <name evidence="7" type="ORF">FZC43_01480</name>
</gene>
<accession>A0A2Z4XWV4</accession>
<dbReference type="Pfam" id="PF00589">
    <property type="entry name" value="Phage_integrase"/>
    <property type="match status" value="1"/>
</dbReference>
<dbReference type="Proteomes" id="UP000251120">
    <property type="component" value="Chromosome"/>
</dbReference>
<organism evidence="6 8">
    <name type="scientific">Francisella adeliensis</name>
    <dbReference type="NCBI Taxonomy" id="2007306"/>
    <lineage>
        <taxon>Bacteria</taxon>
        <taxon>Pseudomonadati</taxon>
        <taxon>Pseudomonadota</taxon>
        <taxon>Gammaproteobacteria</taxon>
        <taxon>Thiotrichales</taxon>
        <taxon>Francisellaceae</taxon>
        <taxon>Francisella</taxon>
    </lineage>
</organism>
<dbReference type="Gene3D" id="3.30.160.390">
    <property type="entry name" value="Integrase, DNA-binding domain"/>
    <property type="match status" value="1"/>
</dbReference>
<dbReference type="Gene3D" id="1.10.150.130">
    <property type="match status" value="1"/>
</dbReference>
<dbReference type="InterPro" id="IPR050808">
    <property type="entry name" value="Phage_Integrase"/>
</dbReference>
<evidence type="ECO:0000259" key="5">
    <source>
        <dbReference type="PROSITE" id="PS51898"/>
    </source>
</evidence>
<dbReference type="EMBL" id="CP043424">
    <property type="protein sequence ID" value="QIW11398.1"/>
    <property type="molecule type" value="Genomic_DNA"/>
</dbReference>
<dbReference type="InterPro" id="IPR010998">
    <property type="entry name" value="Integrase_recombinase_N"/>
</dbReference>
<dbReference type="InterPro" id="IPR013762">
    <property type="entry name" value="Integrase-like_cat_sf"/>
</dbReference>
<dbReference type="SUPFAM" id="SSF56349">
    <property type="entry name" value="DNA breaking-rejoining enzymes"/>
    <property type="match status" value="1"/>
</dbReference>
<evidence type="ECO:0000313" key="6">
    <source>
        <dbReference type="EMBL" id="AXA33170.1"/>
    </source>
</evidence>
<reference evidence="7 9" key="2">
    <citation type="submission" date="2019-08" db="EMBL/GenBank/DDBJ databases">
        <title>Complete genome sequences of Francisella adeliensis (FSC1325 and FSC1326).</title>
        <authorList>
            <person name="Ohrman C."/>
            <person name="Uneklint I."/>
            <person name="Vallesi A."/>
            <person name="Karlsson L."/>
            <person name="Sjodin A."/>
        </authorList>
    </citation>
    <scope>NUCLEOTIDE SEQUENCE [LARGE SCALE GENOMIC DNA]</scope>
    <source>
        <strain evidence="7 9">FSC1325</strain>
    </source>
</reference>
<dbReference type="InterPro" id="IPR002104">
    <property type="entry name" value="Integrase_catalytic"/>
</dbReference>
<dbReference type="EMBL" id="CP021781">
    <property type="protein sequence ID" value="AXA33170.1"/>
    <property type="molecule type" value="Genomic_DNA"/>
</dbReference>
<reference evidence="6 8" key="1">
    <citation type="submission" date="2017-06" db="EMBL/GenBank/DDBJ databases">
        <title>Complete genome of Francisella adeliensis.</title>
        <authorList>
            <person name="Vallesi A."/>
            <person name="Sjodin A."/>
        </authorList>
    </citation>
    <scope>NUCLEOTIDE SEQUENCE [LARGE SCALE GENOMIC DNA]</scope>
    <source>
        <strain evidence="6 8">FDC440</strain>
    </source>
</reference>
<evidence type="ECO:0000256" key="3">
    <source>
        <dbReference type="ARBA" id="ARBA00023125"/>
    </source>
</evidence>
<dbReference type="RefSeq" id="WP_112869343.1">
    <property type="nucleotide sequence ID" value="NZ_CP021781.1"/>
</dbReference>
<evidence type="ECO:0000256" key="4">
    <source>
        <dbReference type="ARBA" id="ARBA00023172"/>
    </source>
</evidence>
<sequence length="416" mass="48062">MAIKITDSKVKSLKYKDIKSMSLGDRLNIKIDKNDNKYFFYLYTINGKRTTIGIGSYPAISLKQARDEAFKYNQMLASGKDPKLEKAKAKYQDGNIFEIVGNKALETKHPSKPHGWKSEEVYTRNLSIYNRFILPSLKTFDIKEIEPYQIAGILEATTPSYQRKIKNLLNIIFNYAVGKGITRYNIARDIQAEKESPKGFEFIHPTEDRYNFSKLLNDIDTYKGQYNTAIALKLAVLVGFRPSNIVGMKWEDIQEANIDGKKIPFVFISADNMKMSRDFRQPLSKQAYKLLMEIKEYNGGFEYVFHSLSKKKHITIESLSKALRDTLAYNGTDKPKQHTHGFRKSVRTYISTIRSKYNWSDDSIRMILSHSKENAIDNIYDKNDFIAERSQMLQLWADYVDDVKANSNIINMDNVS</sequence>
<dbReference type="GO" id="GO:0003677">
    <property type="term" value="F:DNA binding"/>
    <property type="evidence" value="ECO:0007669"/>
    <property type="project" value="UniProtKB-KW"/>
</dbReference>
<dbReference type="Gene3D" id="1.10.443.10">
    <property type="entry name" value="Intergrase catalytic core"/>
    <property type="match status" value="1"/>
</dbReference>
<keyword evidence="4" id="KW-0233">DNA recombination</keyword>
<dbReference type="KEGG" id="fad:CDH04_01480"/>
<comment type="similarity">
    <text evidence="1">Belongs to the 'phage' integrase family.</text>
</comment>
<evidence type="ECO:0000313" key="8">
    <source>
        <dbReference type="Proteomes" id="UP000251120"/>
    </source>
</evidence>
<dbReference type="OrthoDB" id="9795573at2"/>
<dbReference type="PROSITE" id="PS51898">
    <property type="entry name" value="TYR_RECOMBINASE"/>
    <property type="match status" value="1"/>
</dbReference>
<dbReference type="InterPro" id="IPR025166">
    <property type="entry name" value="Integrase_DNA_bind_dom"/>
</dbReference>
<protein>
    <submittedName>
        <fullName evidence="7">DUF4102 domain-containing protein</fullName>
    </submittedName>
    <submittedName>
        <fullName evidence="6">Integrase</fullName>
    </submittedName>
</protein>
<dbReference type="InterPro" id="IPR038488">
    <property type="entry name" value="Integrase_DNA-bd_sf"/>
</dbReference>
<dbReference type="PANTHER" id="PTHR30629:SF2">
    <property type="entry name" value="PROPHAGE INTEGRASE INTS-RELATED"/>
    <property type="match status" value="1"/>
</dbReference>
<evidence type="ECO:0000256" key="1">
    <source>
        <dbReference type="ARBA" id="ARBA00008857"/>
    </source>
</evidence>
<evidence type="ECO:0000256" key="2">
    <source>
        <dbReference type="ARBA" id="ARBA00022908"/>
    </source>
</evidence>
<proteinExistence type="inferred from homology"/>
<keyword evidence="2" id="KW-0229">DNA integration</keyword>
<dbReference type="InterPro" id="IPR011010">
    <property type="entry name" value="DNA_brk_join_enz"/>
</dbReference>
<dbReference type="Proteomes" id="UP000681131">
    <property type="component" value="Chromosome"/>
</dbReference>
<dbReference type="CDD" id="cd00801">
    <property type="entry name" value="INT_P4_C"/>
    <property type="match status" value="1"/>
</dbReference>
<name>A0A2Z4XWV4_9GAMM</name>
<keyword evidence="3" id="KW-0238">DNA-binding</keyword>
<dbReference type="PANTHER" id="PTHR30629">
    <property type="entry name" value="PROPHAGE INTEGRASE"/>
    <property type="match status" value="1"/>
</dbReference>
<evidence type="ECO:0000313" key="9">
    <source>
        <dbReference type="Proteomes" id="UP000681131"/>
    </source>
</evidence>
<dbReference type="GO" id="GO:0006310">
    <property type="term" value="P:DNA recombination"/>
    <property type="evidence" value="ECO:0007669"/>
    <property type="project" value="UniProtKB-KW"/>
</dbReference>
<dbReference type="GO" id="GO:0015074">
    <property type="term" value="P:DNA integration"/>
    <property type="evidence" value="ECO:0007669"/>
    <property type="project" value="UniProtKB-KW"/>
</dbReference>